<gene>
    <name evidence="1" type="ORF">F4820DRAFT_187501</name>
</gene>
<dbReference type="Proteomes" id="UP001497700">
    <property type="component" value="Unassembled WGS sequence"/>
</dbReference>
<accession>A0ACB9Z9B5</accession>
<evidence type="ECO:0000313" key="1">
    <source>
        <dbReference type="EMBL" id="KAI4867780.1"/>
    </source>
</evidence>
<sequence length="302" mass="32748">MAAAKVSHVERTATEPRDKSLHTVVLAEVNEINDQIRLFRLELSTPLRFLPGQWLDVYVPGVSKAGGYTITSPPSKARPSASSEDPGYVELAVQKSPDPPAAWLWQDPDVITYAELRVRVGGSFVWPPPGVNIRGPPLRRAVFVAGGVGVNPLMSILSSLAEGRGSAAPFEVQVLYSLKDDNNNNNNNGGSRQAGRLLFLDRIAKIFREGRLTGGLQLFLTGGEGTDGAVSSPEGGDVVPFRARRMTVDDVAAAVGDTAERRFAVVYICGVPTMTDEFVQKLTDPQQGLGMEPHRVLCEKWW</sequence>
<comment type="caution">
    <text evidence="1">The sequence shown here is derived from an EMBL/GenBank/DDBJ whole genome shotgun (WGS) entry which is preliminary data.</text>
</comment>
<organism evidence="1 2">
    <name type="scientific">Hypoxylon rubiginosum</name>
    <dbReference type="NCBI Taxonomy" id="110542"/>
    <lineage>
        <taxon>Eukaryota</taxon>
        <taxon>Fungi</taxon>
        <taxon>Dikarya</taxon>
        <taxon>Ascomycota</taxon>
        <taxon>Pezizomycotina</taxon>
        <taxon>Sordariomycetes</taxon>
        <taxon>Xylariomycetidae</taxon>
        <taxon>Xylariales</taxon>
        <taxon>Hypoxylaceae</taxon>
        <taxon>Hypoxylon</taxon>
    </lineage>
</organism>
<protein>
    <submittedName>
        <fullName evidence="1">Uncharacterized protein</fullName>
    </submittedName>
</protein>
<reference evidence="1 2" key="1">
    <citation type="journal article" date="2022" name="New Phytol.">
        <title>Ecological generalism drives hyperdiversity of secondary metabolite gene clusters in xylarialean endophytes.</title>
        <authorList>
            <person name="Franco M.E.E."/>
            <person name="Wisecaver J.H."/>
            <person name="Arnold A.E."/>
            <person name="Ju Y.M."/>
            <person name="Slot J.C."/>
            <person name="Ahrendt S."/>
            <person name="Moore L.P."/>
            <person name="Eastman K.E."/>
            <person name="Scott K."/>
            <person name="Konkel Z."/>
            <person name="Mondo S.J."/>
            <person name="Kuo A."/>
            <person name="Hayes R.D."/>
            <person name="Haridas S."/>
            <person name="Andreopoulos B."/>
            <person name="Riley R."/>
            <person name="LaButti K."/>
            <person name="Pangilinan J."/>
            <person name="Lipzen A."/>
            <person name="Amirebrahimi M."/>
            <person name="Yan J."/>
            <person name="Adam C."/>
            <person name="Keymanesh K."/>
            <person name="Ng V."/>
            <person name="Louie K."/>
            <person name="Northen T."/>
            <person name="Drula E."/>
            <person name="Henrissat B."/>
            <person name="Hsieh H.M."/>
            <person name="Youens-Clark K."/>
            <person name="Lutzoni F."/>
            <person name="Miadlikowska J."/>
            <person name="Eastwood D.C."/>
            <person name="Hamelin R.C."/>
            <person name="Grigoriev I.V."/>
            <person name="U'Ren J.M."/>
        </authorList>
    </citation>
    <scope>NUCLEOTIDE SEQUENCE [LARGE SCALE GENOMIC DNA]</scope>
    <source>
        <strain evidence="1 2">CBS 119005</strain>
    </source>
</reference>
<dbReference type="EMBL" id="MU393444">
    <property type="protein sequence ID" value="KAI4867780.1"/>
    <property type="molecule type" value="Genomic_DNA"/>
</dbReference>
<evidence type="ECO:0000313" key="2">
    <source>
        <dbReference type="Proteomes" id="UP001497700"/>
    </source>
</evidence>
<keyword evidence="2" id="KW-1185">Reference proteome</keyword>
<proteinExistence type="predicted"/>
<name>A0ACB9Z9B5_9PEZI</name>